<sequence>MNSRRGLLVAASSIIIIGGGGGWTDNRALAFAPPIPSDGLGSSTPSHHRRTSASSSSSTTTTTTTTTMTSSPDVNTRRRRMFLVDLSTLAALFRTRVIGHDRDVGNVLPPDQIATDTAGCDPRLDPKCIPKLTHDEALCKYGVVGATERTAACRRVRDAGGRLPNASRAGERSTMGWLNGDIALTK</sequence>
<feature type="region of interest" description="Disordered" evidence="1">
    <location>
        <begin position="39"/>
        <end position="74"/>
    </location>
</feature>
<proteinExistence type="predicted"/>
<comment type="caution">
    <text evidence="3">The sequence shown here is derived from an EMBL/GenBank/DDBJ whole genome shotgun (WGS) entry which is preliminary data.</text>
</comment>
<evidence type="ECO:0000256" key="1">
    <source>
        <dbReference type="SAM" id="MobiDB-lite"/>
    </source>
</evidence>
<dbReference type="AlphaFoldDB" id="A0ABD3R415"/>
<accession>A0ABD3R415</accession>
<dbReference type="Proteomes" id="UP001530377">
    <property type="component" value="Unassembled WGS sequence"/>
</dbReference>
<keyword evidence="4" id="KW-1185">Reference proteome</keyword>
<reference evidence="3 4" key="1">
    <citation type="submission" date="2024-10" db="EMBL/GenBank/DDBJ databases">
        <title>Updated reference genomes for cyclostephanoid diatoms.</title>
        <authorList>
            <person name="Roberts W.R."/>
            <person name="Alverson A.J."/>
        </authorList>
    </citation>
    <scope>NUCLEOTIDE SEQUENCE [LARGE SCALE GENOMIC DNA]</scope>
    <source>
        <strain evidence="3 4">AJA228-03</strain>
    </source>
</reference>
<evidence type="ECO:0000313" key="3">
    <source>
        <dbReference type="EMBL" id="KAL3807448.1"/>
    </source>
</evidence>
<evidence type="ECO:0000313" key="4">
    <source>
        <dbReference type="Proteomes" id="UP001530377"/>
    </source>
</evidence>
<evidence type="ECO:0000256" key="2">
    <source>
        <dbReference type="SAM" id="SignalP"/>
    </source>
</evidence>
<protein>
    <submittedName>
        <fullName evidence="3">Uncharacterized protein</fullName>
    </submittedName>
</protein>
<feature type="signal peptide" evidence="2">
    <location>
        <begin position="1"/>
        <end position="22"/>
    </location>
</feature>
<feature type="compositionally biased region" description="Low complexity" evidence="1">
    <location>
        <begin position="52"/>
        <end position="72"/>
    </location>
</feature>
<keyword evidence="2" id="KW-0732">Signal</keyword>
<dbReference type="EMBL" id="JALLPB020000629">
    <property type="protein sequence ID" value="KAL3807448.1"/>
    <property type="molecule type" value="Genomic_DNA"/>
</dbReference>
<organism evidence="3 4">
    <name type="scientific">Cyclostephanos tholiformis</name>
    <dbReference type="NCBI Taxonomy" id="382380"/>
    <lineage>
        <taxon>Eukaryota</taxon>
        <taxon>Sar</taxon>
        <taxon>Stramenopiles</taxon>
        <taxon>Ochrophyta</taxon>
        <taxon>Bacillariophyta</taxon>
        <taxon>Coscinodiscophyceae</taxon>
        <taxon>Thalassiosirophycidae</taxon>
        <taxon>Stephanodiscales</taxon>
        <taxon>Stephanodiscaceae</taxon>
        <taxon>Cyclostephanos</taxon>
    </lineage>
</organism>
<feature type="chain" id="PRO_5044746375" evidence="2">
    <location>
        <begin position="23"/>
        <end position="186"/>
    </location>
</feature>
<name>A0ABD3R415_9STRA</name>
<gene>
    <name evidence="3" type="ORF">ACHAXA_003977</name>
</gene>